<dbReference type="RefSeq" id="WP_172697270.1">
    <property type="nucleotide sequence ID" value="NZ_WKPR01000004.1"/>
</dbReference>
<dbReference type="InterPro" id="IPR003646">
    <property type="entry name" value="SH3-like_bac-type"/>
</dbReference>
<dbReference type="AlphaFoldDB" id="A0A6I2R6B3"/>
<dbReference type="Gene3D" id="3.90.1720.10">
    <property type="entry name" value="endopeptidase domain like (from Nostoc punctiforme)"/>
    <property type="match status" value="1"/>
</dbReference>
<dbReference type="PROSITE" id="PS51781">
    <property type="entry name" value="SH3B"/>
    <property type="match status" value="1"/>
</dbReference>
<dbReference type="Gene3D" id="2.30.30.40">
    <property type="entry name" value="SH3 Domains"/>
    <property type="match status" value="1"/>
</dbReference>
<accession>A0A6I2R6B3</accession>
<dbReference type="Proteomes" id="UP000434475">
    <property type="component" value="Unassembled WGS sequence"/>
</dbReference>
<gene>
    <name evidence="2" type="ORF">GKE97_04740</name>
</gene>
<sequence length="289" mass="31033">MMKASELVSKALDIAKNDKTLYVMGCFGAPMTAANKKRYTTNHSYNKAAVRVKMINAASEDTFGFDCVNLIKGILWGWCGDKSKTYGGAKYASNGVPDIGADKMITTCPDASASGWASMEPGEVVWTTGHIGIYIGDGLAVECTPKWKNCVQITAVGNISSKAGYNTRTWKKHGHIPYVEYSGKVDTPGAVPDEKPSTPTAGKEVKGTGVATKFDKSLAGTYTVTAGNGLNVRNAAGTNQDILVSIPKGTKVQNYGYYTPLSGVNWLYVKFTYRNVTYTGFCSAAYLKK</sequence>
<protein>
    <recommendedName>
        <fullName evidence="1">SH3b domain-containing protein</fullName>
    </recommendedName>
</protein>
<dbReference type="SMART" id="SM00287">
    <property type="entry name" value="SH3b"/>
    <property type="match status" value="1"/>
</dbReference>
<name>A0A6I2R6B3_FLAPL</name>
<evidence type="ECO:0000313" key="3">
    <source>
        <dbReference type="Proteomes" id="UP000434475"/>
    </source>
</evidence>
<evidence type="ECO:0000313" key="2">
    <source>
        <dbReference type="EMBL" id="MSB18822.1"/>
    </source>
</evidence>
<proteinExistence type="predicted"/>
<evidence type="ECO:0000259" key="1">
    <source>
        <dbReference type="PROSITE" id="PS51781"/>
    </source>
</evidence>
<comment type="caution">
    <text evidence="2">The sequence shown here is derived from an EMBL/GenBank/DDBJ whole genome shotgun (WGS) entry which is preliminary data.</text>
</comment>
<dbReference type="EMBL" id="WKPR01000004">
    <property type="protein sequence ID" value="MSB18822.1"/>
    <property type="molecule type" value="Genomic_DNA"/>
</dbReference>
<reference evidence="2 3" key="1">
    <citation type="journal article" date="2019" name="Nat. Med.">
        <title>A library of human gut bacterial isolates paired with longitudinal multiomics data enables mechanistic microbiome research.</title>
        <authorList>
            <person name="Poyet M."/>
            <person name="Groussin M."/>
            <person name="Gibbons S.M."/>
            <person name="Avila-Pacheco J."/>
            <person name="Jiang X."/>
            <person name="Kearney S.M."/>
            <person name="Perrotta A.R."/>
            <person name="Berdy B."/>
            <person name="Zhao S."/>
            <person name="Lieberman T.D."/>
            <person name="Swanson P.K."/>
            <person name="Smith M."/>
            <person name="Roesemann S."/>
            <person name="Alexander J.E."/>
            <person name="Rich S.A."/>
            <person name="Livny J."/>
            <person name="Vlamakis H."/>
            <person name="Clish C."/>
            <person name="Bullock K."/>
            <person name="Deik A."/>
            <person name="Scott J."/>
            <person name="Pierce K.A."/>
            <person name="Xavier R.J."/>
            <person name="Alm E.J."/>
        </authorList>
    </citation>
    <scope>NUCLEOTIDE SEQUENCE [LARGE SCALE GENOMIC DNA]</scope>
    <source>
        <strain evidence="2 3">BIOML-A2</strain>
    </source>
</reference>
<organism evidence="2 3">
    <name type="scientific">Flavonifractor plautii</name>
    <name type="common">Fusobacterium plautii</name>
    <dbReference type="NCBI Taxonomy" id="292800"/>
    <lineage>
        <taxon>Bacteria</taxon>
        <taxon>Bacillati</taxon>
        <taxon>Bacillota</taxon>
        <taxon>Clostridia</taxon>
        <taxon>Eubacteriales</taxon>
        <taxon>Oscillospiraceae</taxon>
        <taxon>Flavonifractor</taxon>
    </lineage>
</organism>
<feature type="domain" description="SH3b" evidence="1">
    <location>
        <begin position="219"/>
        <end position="289"/>
    </location>
</feature>